<reference evidence="1 2" key="1">
    <citation type="submission" date="2024-08" db="EMBL/GenBank/DDBJ databases">
        <title>Gnathostoma spinigerum genome.</title>
        <authorList>
            <person name="Gonzalez-Bertolin B."/>
            <person name="Monzon S."/>
            <person name="Zaballos A."/>
            <person name="Jimenez P."/>
            <person name="Dekumyoy P."/>
            <person name="Varona S."/>
            <person name="Cuesta I."/>
            <person name="Sumanam S."/>
            <person name="Adisakwattana P."/>
            <person name="Gasser R.B."/>
            <person name="Hernandez-Gonzalez A."/>
            <person name="Young N.D."/>
            <person name="Perteguer M.J."/>
        </authorList>
    </citation>
    <scope>NUCLEOTIDE SEQUENCE [LARGE SCALE GENOMIC DNA]</scope>
    <source>
        <strain evidence="1">AL3</strain>
        <tissue evidence="1">Liver</tissue>
    </source>
</reference>
<dbReference type="Pfam" id="PF14750">
    <property type="entry name" value="INTS2"/>
    <property type="match status" value="1"/>
</dbReference>
<dbReference type="EMBL" id="JBGFUD010000955">
    <property type="protein sequence ID" value="MFH4975523.1"/>
    <property type="molecule type" value="Genomic_DNA"/>
</dbReference>
<sequence length="345" mass="38699">MRQLEWSSLRDQVRLQPLIVSAVVASLESSTPLAFIASVTSIWKRLENIDPRHLFQDTVCACSKEKFDHAMLTEQPLLLFRCDDRLFSNGSLLSCFLDMLSFYNQASKSLLVQKLAEAPFNASNRDDQRAECDELTRAAMGAQDSAIVQLLLEICERTKDDRVRQLACGHIHQMFIADPMLSKLVHFQGYPVRLIPIAVSGIPSMHICLEFVHELLALPDINKRVFAIVLVAELSRQYKIESSFLRVELIVDILSLLMKTLPCDEILSLCMETVPSLGQMMTIFPQIAPDITHFLAQISVIAKSRMALSATVLKPRSSPERKLIDLICRTLADKAAEMSITNLAG</sequence>
<dbReference type="PANTHER" id="PTHR28608:SF1">
    <property type="entry name" value="INTEGRATOR COMPLEX SUBUNIT 2"/>
    <property type="match status" value="1"/>
</dbReference>
<gene>
    <name evidence="1" type="ORF">AB6A40_002232</name>
</gene>
<evidence type="ECO:0000313" key="2">
    <source>
        <dbReference type="Proteomes" id="UP001608902"/>
    </source>
</evidence>
<protein>
    <submittedName>
        <fullName evidence="1">Uncharacterized protein</fullName>
    </submittedName>
</protein>
<name>A0ABD6EF56_9BILA</name>
<dbReference type="AlphaFoldDB" id="A0ABD6EF56"/>
<dbReference type="InterPro" id="IPR029321">
    <property type="entry name" value="INTS2"/>
</dbReference>
<dbReference type="Proteomes" id="UP001608902">
    <property type="component" value="Unassembled WGS sequence"/>
</dbReference>
<evidence type="ECO:0000313" key="1">
    <source>
        <dbReference type="EMBL" id="MFH4975523.1"/>
    </source>
</evidence>
<dbReference type="SUPFAM" id="SSF48371">
    <property type="entry name" value="ARM repeat"/>
    <property type="match status" value="1"/>
</dbReference>
<organism evidence="1 2">
    <name type="scientific">Gnathostoma spinigerum</name>
    <dbReference type="NCBI Taxonomy" id="75299"/>
    <lineage>
        <taxon>Eukaryota</taxon>
        <taxon>Metazoa</taxon>
        <taxon>Ecdysozoa</taxon>
        <taxon>Nematoda</taxon>
        <taxon>Chromadorea</taxon>
        <taxon>Rhabditida</taxon>
        <taxon>Spirurina</taxon>
        <taxon>Gnathostomatomorpha</taxon>
        <taxon>Gnathostomatoidea</taxon>
        <taxon>Gnathostomatidae</taxon>
        <taxon>Gnathostoma</taxon>
    </lineage>
</organism>
<keyword evidence="2" id="KW-1185">Reference proteome</keyword>
<accession>A0ABD6EF56</accession>
<comment type="caution">
    <text evidence="1">The sequence shown here is derived from an EMBL/GenBank/DDBJ whole genome shotgun (WGS) entry which is preliminary data.</text>
</comment>
<dbReference type="InterPro" id="IPR016024">
    <property type="entry name" value="ARM-type_fold"/>
</dbReference>
<proteinExistence type="predicted"/>
<dbReference type="PANTHER" id="PTHR28608">
    <property type="entry name" value="INTEGRATOR COMPLEX SUBUNIT 2"/>
    <property type="match status" value="1"/>
</dbReference>